<keyword evidence="1" id="KW-1185">Reference proteome</keyword>
<sequence>MAHVAERDLASKTSLPSSQYSFNHLSEQLRQSSRPVHQVPGEATEKLCSDCENCRQGDSDRCVKRHVVHWKKASEEFVPGQQQPPEKKVCVHHFMFLYALL</sequence>
<protein>
    <submittedName>
        <fullName evidence="2">Uncharacterized protein LOC106173632</fullName>
    </submittedName>
</protein>
<dbReference type="Proteomes" id="UP000085678">
    <property type="component" value="Unplaced"/>
</dbReference>
<dbReference type="GeneID" id="106173632"/>
<evidence type="ECO:0000313" key="2">
    <source>
        <dbReference type="RefSeq" id="XP_013410273.1"/>
    </source>
</evidence>
<accession>A0A1S3JIS3</accession>
<dbReference type="AlphaFoldDB" id="A0A1S3JIS3"/>
<dbReference type="KEGG" id="lak:106173632"/>
<name>A0A1S3JIS3_LINAN</name>
<organism evidence="1 2">
    <name type="scientific">Lingula anatina</name>
    <name type="common">Brachiopod</name>
    <name type="synonym">Lingula unguis</name>
    <dbReference type="NCBI Taxonomy" id="7574"/>
    <lineage>
        <taxon>Eukaryota</taxon>
        <taxon>Metazoa</taxon>
        <taxon>Spiralia</taxon>
        <taxon>Lophotrochozoa</taxon>
        <taxon>Brachiopoda</taxon>
        <taxon>Linguliformea</taxon>
        <taxon>Lingulata</taxon>
        <taxon>Lingulida</taxon>
        <taxon>Linguloidea</taxon>
        <taxon>Lingulidae</taxon>
        <taxon>Lingula</taxon>
    </lineage>
</organism>
<dbReference type="RefSeq" id="XP_013410273.1">
    <property type="nucleotide sequence ID" value="XM_013554819.1"/>
</dbReference>
<dbReference type="InParanoid" id="A0A1S3JIS3"/>
<proteinExistence type="predicted"/>
<evidence type="ECO:0000313" key="1">
    <source>
        <dbReference type="Proteomes" id="UP000085678"/>
    </source>
</evidence>
<reference evidence="2" key="1">
    <citation type="submission" date="2025-08" db="UniProtKB">
        <authorList>
            <consortium name="RefSeq"/>
        </authorList>
    </citation>
    <scope>IDENTIFICATION</scope>
    <source>
        <tissue evidence="2">Gonads</tissue>
    </source>
</reference>
<gene>
    <name evidence="2" type="primary">LOC106173632</name>
</gene>